<proteinExistence type="predicted"/>
<dbReference type="AlphaFoldDB" id="M2P8H5"/>
<dbReference type="Proteomes" id="UP000016930">
    <property type="component" value="Unassembled WGS sequence"/>
</dbReference>
<dbReference type="HOGENOM" id="CLU_1796239_0_0_1"/>
<accession>M2P8H5</accession>
<protein>
    <submittedName>
        <fullName evidence="1">Uncharacterized protein</fullName>
    </submittedName>
</protein>
<reference evidence="1 2" key="1">
    <citation type="journal article" date="2012" name="Proc. Natl. Acad. Sci. U.S.A.">
        <title>Comparative genomics of Ceriporiopsis subvermispora and Phanerochaete chrysosporium provide insight into selective ligninolysis.</title>
        <authorList>
            <person name="Fernandez-Fueyo E."/>
            <person name="Ruiz-Duenas F.J."/>
            <person name="Ferreira P."/>
            <person name="Floudas D."/>
            <person name="Hibbett D.S."/>
            <person name="Canessa P."/>
            <person name="Larrondo L.F."/>
            <person name="James T.Y."/>
            <person name="Seelenfreund D."/>
            <person name="Lobos S."/>
            <person name="Polanco R."/>
            <person name="Tello M."/>
            <person name="Honda Y."/>
            <person name="Watanabe T."/>
            <person name="Watanabe T."/>
            <person name="Ryu J.S."/>
            <person name="Kubicek C.P."/>
            <person name="Schmoll M."/>
            <person name="Gaskell J."/>
            <person name="Hammel K.E."/>
            <person name="St John F.J."/>
            <person name="Vanden Wymelenberg A."/>
            <person name="Sabat G."/>
            <person name="Splinter BonDurant S."/>
            <person name="Syed K."/>
            <person name="Yadav J.S."/>
            <person name="Doddapaneni H."/>
            <person name="Subramanian V."/>
            <person name="Lavin J.L."/>
            <person name="Oguiza J.A."/>
            <person name="Perez G."/>
            <person name="Pisabarro A.G."/>
            <person name="Ramirez L."/>
            <person name="Santoyo F."/>
            <person name="Master E."/>
            <person name="Coutinho P.M."/>
            <person name="Henrissat B."/>
            <person name="Lombard V."/>
            <person name="Magnuson J.K."/>
            <person name="Kuees U."/>
            <person name="Hori C."/>
            <person name="Igarashi K."/>
            <person name="Samejima M."/>
            <person name="Held B.W."/>
            <person name="Barry K.W."/>
            <person name="LaButti K.M."/>
            <person name="Lapidus A."/>
            <person name="Lindquist E.A."/>
            <person name="Lucas S.M."/>
            <person name="Riley R."/>
            <person name="Salamov A.A."/>
            <person name="Hoffmeister D."/>
            <person name="Schwenk D."/>
            <person name="Hadar Y."/>
            <person name="Yarden O."/>
            <person name="de Vries R.P."/>
            <person name="Wiebenga A."/>
            <person name="Stenlid J."/>
            <person name="Eastwood D."/>
            <person name="Grigoriev I.V."/>
            <person name="Berka R.M."/>
            <person name="Blanchette R.A."/>
            <person name="Kersten P."/>
            <person name="Martinez A.T."/>
            <person name="Vicuna R."/>
            <person name="Cullen D."/>
        </authorList>
    </citation>
    <scope>NUCLEOTIDE SEQUENCE [LARGE SCALE GENOMIC DNA]</scope>
    <source>
        <strain evidence="1 2">B</strain>
    </source>
</reference>
<sequence length="144" mass="15682">MLLTVGTLQCRIQPLLFGHYSTHVSYLCVLTPLHFRSQSGLSPPSLPRHAPQCSKGRIYAPAQDDTEPLTRGKDVIAAGTSSDRALSIFGAYRHPRQNLPKQRSVQSQTRPLTPMVTLGALMEACLACLAPLQLSLLVSEPSFS</sequence>
<gene>
    <name evidence="1" type="ORF">CERSUDRAFT_119554</name>
</gene>
<dbReference type="EMBL" id="KB445816">
    <property type="protein sequence ID" value="EMD31694.1"/>
    <property type="molecule type" value="Genomic_DNA"/>
</dbReference>
<organism evidence="1 2">
    <name type="scientific">Ceriporiopsis subvermispora (strain B)</name>
    <name type="common">White-rot fungus</name>
    <name type="synonym">Gelatoporia subvermispora</name>
    <dbReference type="NCBI Taxonomy" id="914234"/>
    <lineage>
        <taxon>Eukaryota</taxon>
        <taxon>Fungi</taxon>
        <taxon>Dikarya</taxon>
        <taxon>Basidiomycota</taxon>
        <taxon>Agaricomycotina</taxon>
        <taxon>Agaricomycetes</taxon>
        <taxon>Polyporales</taxon>
        <taxon>Gelatoporiaceae</taxon>
        <taxon>Gelatoporia</taxon>
    </lineage>
</organism>
<evidence type="ECO:0000313" key="1">
    <source>
        <dbReference type="EMBL" id="EMD31694.1"/>
    </source>
</evidence>
<keyword evidence="2" id="KW-1185">Reference proteome</keyword>
<name>M2P8H5_CERS8</name>
<evidence type="ECO:0000313" key="2">
    <source>
        <dbReference type="Proteomes" id="UP000016930"/>
    </source>
</evidence>